<name>A0A0M0K7U2_9EUKA</name>
<dbReference type="AlphaFoldDB" id="A0A0M0K7U2"/>
<comment type="caution">
    <text evidence="1">The sequence shown here is derived from an EMBL/GenBank/DDBJ whole genome shotgun (WGS) entry which is preliminary data.</text>
</comment>
<protein>
    <submittedName>
        <fullName evidence="1">Uncharacterized protein</fullName>
    </submittedName>
</protein>
<organism evidence="1 2">
    <name type="scientific">Chrysochromulina tobinii</name>
    <dbReference type="NCBI Taxonomy" id="1460289"/>
    <lineage>
        <taxon>Eukaryota</taxon>
        <taxon>Haptista</taxon>
        <taxon>Haptophyta</taxon>
        <taxon>Prymnesiophyceae</taxon>
        <taxon>Prymnesiales</taxon>
        <taxon>Chrysochromulinaceae</taxon>
        <taxon>Chrysochromulina</taxon>
    </lineage>
</organism>
<keyword evidence="2" id="KW-1185">Reference proteome</keyword>
<accession>A0A0M0K7U2</accession>
<evidence type="ECO:0000313" key="2">
    <source>
        <dbReference type="Proteomes" id="UP000037460"/>
    </source>
</evidence>
<dbReference type="EMBL" id="JWZX01001040">
    <property type="protein sequence ID" value="KOO34936.1"/>
    <property type="molecule type" value="Genomic_DNA"/>
</dbReference>
<gene>
    <name evidence="1" type="ORF">Ctob_016198</name>
</gene>
<sequence length="180" mass="19327">MLLPRTLHSVIIVEAERNSASGVAIPGPKFSPDRSHAVIVPVGLSRRAVKMMVQPSTPKLLPRTLTRASTDIAGMRAATTMPPSLSIFLSFRSSSVMELARISLIGIPLNISILRLPRTAAESCAAPSPVILFPRTSMLVNEPLTRKASARALRPDMSGKWVILMSPSLSLALETIISLP</sequence>
<proteinExistence type="predicted"/>
<evidence type="ECO:0000313" key="1">
    <source>
        <dbReference type="EMBL" id="KOO34936.1"/>
    </source>
</evidence>
<dbReference type="Proteomes" id="UP000037460">
    <property type="component" value="Unassembled WGS sequence"/>
</dbReference>
<reference evidence="2" key="1">
    <citation type="journal article" date="2015" name="PLoS Genet.">
        <title>Genome Sequence and Transcriptome Analyses of Chrysochromulina tobin: Metabolic Tools for Enhanced Algal Fitness in the Prominent Order Prymnesiales (Haptophyceae).</title>
        <authorList>
            <person name="Hovde B.T."/>
            <person name="Deodato C.R."/>
            <person name="Hunsperger H.M."/>
            <person name="Ryken S.A."/>
            <person name="Yost W."/>
            <person name="Jha R.K."/>
            <person name="Patterson J."/>
            <person name="Monnat R.J. Jr."/>
            <person name="Barlow S.B."/>
            <person name="Starkenburg S.R."/>
            <person name="Cattolico R.A."/>
        </authorList>
    </citation>
    <scope>NUCLEOTIDE SEQUENCE</scope>
    <source>
        <strain evidence="2">CCMP291</strain>
    </source>
</reference>